<dbReference type="Proteomes" id="UP000051679">
    <property type="component" value="Unassembled WGS sequence"/>
</dbReference>
<dbReference type="AlphaFoldDB" id="A0A0R1ZJC3"/>
<gene>
    <name evidence="3" type="ORF">FC18_GL001669</name>
</gene>
<reference evidence="3 4" key="1">
    <citation type="journal article" date="2015" name="Genome Announc.">
        <title>Expanding the biotechnology potential of lactobacilli through comparative genomics of 213 strains and associated genera.</title>
        <authorList>
            <person name="Sun Z."/>
            <person name="Harris H.M."/>
            <person name="McCann A."/>
            <person name="Guo C."/>
            <person name="Argimon S."/>
            <person name="Zhang W."/>
            <person name="Yang X."/>
            <person name="Jeffery I.B."/>
            <person name="Cooney J.C."/>
            <person name="Kagawa T.F."/>
            <person name="Liu W."/>
            <person name="Song Y."/>
            <person name="Salvetti E."/>
            <person name="Wrobel A."/>
            <person name="Rasinkangas P."/>
            <person name="Parkhill J."/>
            <person name="Rea M.C."/>
            <person name="O'Sullivan O."/>
            <person name="Ritari J."/>
            <person name="Douillard F.P."/>
            <person name="Paul Ross R."/>
            <person name="Yang R."/>
            <person name="Briner A.E."/>
            <person name="Felis G.E."/>
            <person name="de Vos W.M."/>
            <person name="Barrangou R."/>
            <person name="Klaenhammer T.R."/>
            <person name="Caufield P.W."/>
            <person name="Cui Y."/>
            <person name="Zhang H."/>
            <person name="O'Toole P.W."/>
        </authorList>
    </citation>
    <scope>NUCLEOTIDE SEQUENCE [LARGE SCALE GENOMIC DNA]</scope>
    <source>
        <strain evidence="3 4">DSM 20505</strain>
    </source>
</reference>
<dbReference type="InterPro" id="IPR002656">
    <property type="entry name" value="Acyl_transf_3_dom"/>
</dbReference>
<dbReference type="OrthoDB" id="3268734at2"/>
<feature type="transmembrane region" description="Helical" evidence="1">
    <location>
        <begin position="106"/>
        <end position="126"/>
    </location>
</feature>
<organism evidence="3 4">
    <name type="scientific">Lacticaseibacillus sharpeae JCM 1186 = DSM 20505</name>
    <dbReference type="NCBI Taxonomy" id="1291052"/>
    <lineage>
        <taxon>Bacteria</taxon>
        <taxon>Bacillati</taxon>
        <taxon>Bacillota</taxon>
        <taxon>Bacilli</taxon>
        <taxon>Lactobacillales</taxon>
        <taxon>Lactobacillaceae</taxon>
        <taxon>Lacticaseibacillus</taxon>
    </lineage>
</organism>
<proteinExistence type="predicted"/>
<keyword evidence="4" id="KW-1185">Reference proteome</keyword>
<evidence type="ECO:0000313" key="4">
    <source>
        <dbReference type="Proteomes" id="UP000051679"/>
    </source>
</evidence>
<evidence type="ECO:0000256" key="1">
    <source>
        <dbReference type="SAM" id="Phobius"/>
    </source>
</evidence>
<comment type="caution">
    <text evidence="3">The sequence shown here is derived from an EMBL/GenBank/DDBJ whole genome shotgun (WGS) entry which is preliminary data.</text>
</comment>
<keyword evidence="1" id="KW-0472">Membrane</keyword>
<dbReference type="GO" id="GO:0016747">
    <property type="term" value="F:acyltransferase activity, transferring groups other than amino-acyl groups"/>
    <property type="evidence" value="ECO:0007669"/>
    <property type="project" value="InterPro"/>
</dbReference>
<evidence type="ECO:0000313" key="3">
    <source>
        <dbReference type="EMBL" id="KRM55072.1"/>
    </source>
</evidence>
<feature type="transmembrane region" description="Helical" evidence="1">
    <location>
        <begin position="146"/>
        <end position="167"/>
    </location>
</feature>
<sequence length="349" mass="39467">MDIILILIAALFVAGMRPQLDGPKEGYLARDTTATINGLFILLVMFSHFMTYLPDAGRFSRLANIWMGTKGELIVATFLFFSGYGIMEQIKRRGHTYVDTFRVRRIFFVWAKFVAAVTVFFVIGLLTRRSMTLSQVLLSYLGLSSIGNSSWYIFAILLMYIVTYCAFKICGQHTRAAFAFVLVVSLVYAVVAFKTLPDYYFETILCYFAGMVLSRYKSSFDAHIGRSWTTYLTAGVFTAIVFVGTYLTCARTTGVVHYAMYEIAAIAFAMLFVLLAMKFRLRNPLLRYMGGSAMFSIYVLQRIPMMFGSQTVLLGHPELFFVFVAVVTVILGWLFDRVVDQGLRKVTGK</sequence>
<evidence type="ECO:0000259" key="2">
    <source>
        <dbReference type="Pfam" id="PF01757"/>
    </source>
</evidence>
<feature type="transmembrane region" description="Helical" evidence="1">
    <location>
        <begin position="259"/>
        <end position="276"/>
    </location>
</feature>
<keyword evidence="1" id="KW-1133">Transmembrane helix</keyword>
<keyword evidence="1" id="KW-0812">Transmembrane</keyword>
<dbReference type="RefSeq" id="WP_054680140.1">
    <property type="nucleotide sequence ID" value="NZ_AYYO01000036.1"/>
</dbReference>
<feature type="domain" description="Acyltransferase 3" evidence="2">
    <location>
        <begin position="38"/>
        <end position="335"/>
    </location>
</feature>
<name>A0A0R1ZJC3_9LACO</name>
<feature type="transmembrane region" description="Helical" evidence="1">
    <location>
        <begin position="34"/>
        <end position="53"/>
    </location>
</feature>
<feature type="transmembrane region" description="Helical" evidence="1">
    <location>
        <begin position="288"/>
        <end position="307"/>
    </location>
</feature>
<feature type="transmembrane region" description="Helical" evidence="1">
    <location>
        <begin position="228"/>
        <end position="247"/>
    </location>
</feature>
<dbReference type="EMBL" id="AYYO01000036">
    <property type="protein sequence ID" value="KRM55072.1"/>
    <property type="molecule type" value="Genomic_DNA"/>
</dbReference>
<feature type="transmembrane region" description="Helical" evidence="1">
    <location>
        <begin position="319"/>
        <end position="335"/>
    </location>
</feature>
<protein>
    <recommendedName>
        <fullName evidence="2">Acyltransferase 3 domain-containing protein</fullName>
    </recommendedName>
</protein>
<accession>A0A0R1ZJC3</accession>
<feature type="transmembrane region" description="Helical" evidence="1">
    <location>
        <begin position="199"/>
        <end position="216"/>
    </location>
</feature>
<feature type="transmembrane region" description="Helical" evidence="1">
    <location>
        <begin position="176"/>
        <end position="193"/>
    </location>
</feature>
<dbReference type="PATRIC" id="fig|1291052.5.peg.1706"/>
<dbReference type="Pfam" id="PF01757">
    <property type="entry name" value="Acyl_transf_3"/>
    <property type="match status" value="1"/>
</dbReference>